<dbReference type="Proteomes" id="UP000320421">
    <property type="component" value="Chromosome"/>
</dbReference>
<dbReference type="GO" id="GO:0008233">
    <property type="term" value="F:peptidase activity"/>
    <property type="evidence" value="ECO:0007669"/>
    <property type="project" value="UniProtKB-KW"/>
</dbReference>
<evidence type="ECO:0000259" key="3">
    <source>
        <dbReference type="SMART" id="SM00382"/>
    </source>
</evidence>
<protein>
    <submittedName>
        <fullName evidence="4">ATP-dependent Clp protease ATP-binding subunit ClpE</fullName>
    </submittedName>
</protein>
<dbReference type="InterPro" id="IPR003593">
    <property type="entry name" value="AAA+_ATPase"/>
</dbReference>
<dbReference type="Pfam" id="PF07724">
    <property type="entry name" value="AAA_2"/>
    <property type="match status" value="1"/>
</dbReference>
<evidence type="ECO:0000256" key="1">
    <source>
        <dbReference type="ARBA" id="ARBA00022741"/>
    </source>
</evidence>
<dbReference type="InterPro" id="IPR003959">
    <property type="entry name" value="ATPase_AAA_core"/>
</dbReference>
<evidence type="ECO:0000313" key="5">
    <source>
        <dbReference type="Proteomes" id="UP000320421"/>
    </source>
</evidence>
<keyword evidence="4" id="KW-0378">Hydrolase</keyword>
<dbReference type="AlphaFoldDB" id="A0A517PW93"/>
<accession>A0A517PW93</accession>
<dbReference type="SUPFAM" id="SSF52540">
    <property type="entry name" value="P-loop containing nucleoside triphosphate hydrolases"/>
    <property type="match status" value="2"/>
</dbReference>
<sequence>MEHSPTQEYALDQSHEMIQHLASLLPVVDLSEWAENGSDLLSHGLIDDQRTSDAIEKILRTLYVPGKHVLITGDKGVGKTSLIRSLVLKNSQGVSPFLKDMRFLWVDCNNVGPEDSRACLETIFSIVSKLDRLVLCLDGISALLRRSHGGSNKPLMRSMISRPNLRVIGVMSSWEFNDLISSDAQMLESFARVNLEEPSEEFAKIVAERQVDILKSLYGFNIHEDVAERVVALTSTFILNECHPAKSVNLLKQICANADFDRTQLNLSHEEVRKEDVVVAISEKTGIPPETVSGDSPSDGFEEPLLDAVVGQDESVQMAANELNLIKAGLNEPGKPASVLLFAGMTGVGKTELAKRIAELYSSSRRLQVYAMGNYTEPHSVSGIIGVPPGYVGHEEGGRLVNELNSDPYSVFLLDEAEKCHPNIWKPFLNLFDEGWLVDQRGQKAYADRAIFILTTNAGDRQISQMAKSGTPTEEIAERVKQVLSKVRHERSSQPVFPPQFLSRIKRIMIFNPLDEDAMTGVSECRLQSMSKLWLIKRQKQIEWEPEVARFIGQKGHQQNEASNGREGGRIISRLISDYVESKIQEQAQRDPDAYSAAQVIRIRVDGDLNDVENVSLRIQFEPSII</sequence>
<dbReference type="GO" id="GO:0006508">
    <property type="term" value="P:proteolysis"/>
    <property type="evidence" value="ECO:0007669"/>
    <property type="project" value="UniProtKB-KW"/>
</dbReference>
<proteinExistence type="predicted"/>
<dbReference type="PANTHER" id="PTHR11638">
    <property type="entry name" value="ATP-DEPENDENT CLP PROTEASE"/>
    <property type="match status" value="1"/>
</dbReference>
<dbReference type="GO" id="GO:0016887">
    <property type="term" value="F:ATP hydrolysis activity"/>
    <property type="evidence" value="ECO:0007669"/>
    <property type="project" value="InterPro"/>
</dbReference>
<keyword evidence="4" id="KW-0645">Protease</keyword>
<dbReference type="InterPro" id="IPR027417">
    <property type="entry name" value="P-loop_NTPase"/>
</dbReference>
<dbReference type="GO" id="GO:0005524">
    <property type="term" value="F:ATP binding"/>
    <property type="evidence" value="ECO:0007669"/>
    <property type="project" value="UniProtKB-KW"/>
</dbReference>
<evidence type="ECO:0000313" key="4">
    <source>
        <dbReference type="EMBL" id="QDT23649.1"/>
    </source>
</evidence>
<dbReference type="GO" id="GO:0034605">
    <property type="term" value="P:cellular response to heat"/>
    <property type="evidence" value="ECO:0007669"/>
    <property type="project" value="TreeGrafter"/>
</dbReference>
<dbReference type="GO" id="GO:0005737">
    <property type="term" value="C:cytoplasm"/>
    <property type="evidence" value="ECO:0007669"/>
    <property type="project" value="TreeGrafter"/>
</dbReference>
<keyword evidence="2 4" id="KW-0067">ATP-binding</keyword>
<organism evidence="4 5">
    <name type="scientific">Gimesia chilikensis</name>
    <dbReference type="NCBI Taxonomy" id="2605989"/>
    <lineage>
        <taxon>Bacteria</taxon>
        <taxon>Pseudomonadati</taxon>
        <taxon>Planctomycetota</taxon>
        <taxon>Planctomycetia</taxon>
        <taxon>Planctomycetales</taxon>
        <taxon>Planctomycetaceae</taxon>
        <taxon>Gimesia</taxon>
    </lineage>
</organism>
<feature type="domain" description="AAA+ ATPase" evidence="3">
    <location>
        <begin position="336"/>
        <end position="488"/>
    </location>
</feature>
<feature type="domain" description="AAA+ ATPase" evidence="3">
    <location>
        <begin position="65"/>
        <end position="217"/>
    </location>
</feature>
<dbReference type="Gene3D" id="1.10.8.60">
    <property type="match status" value="1"/>
</dbReference>
<dbReference type="InterPro" id="IPR050130">
    <property type="entry name" value="ClpA_ClpB"/>
</dbReference>
<evidence type="ECO:0000256" key="2">
    <source>
        <dbReference type="ARBA" id="ARBA00022840"/>
    </source>
</evidence>
<dbReference type="CDD" id="cd19499">
    <property type="entry name" value="RecA-like_ClpB_Hsp104-like"/>
    <property type="match status" value="1"/>
</dbReference>
<dbReference type="RefSeq" id="WP_145191354.1">
    <property type="nucleotide sequence ID" value="NZ_CP036266.1"/>
</dbReference>
<dbReference type="InterPro" id="IPR001270">
    <property type="entry name" value="ClpA/B"/>
</dbReference>
<dbReference type="Gene3D" id="3.40.50.300">
    <property type="entry name" value="P-loop containing nucleotide triphosphate hydrolases"/>
    <property type="match status" value="2"/>
</dbReference>
<dbReference type="PANTHER" id="PTHR11638:SF18">
    <property type="entry name" value="HEAT SHOCK PROTEIN 104"/>
    <property type="match status" value="1"/>
</dbReference>
<gene>
    <name evidence="4" type="primary">clpE</name>
    <name evidence="4" type="ORF">HG66A1_54710</name>
</gene>
<dbReference type="SMART" id="SM00382">
    <property type="entry name" value="AAA"/>
    <property type="match status" value="2"/>
</dbReference>
<name>A0A517PW93_9PLAN</name>
<dbReference type="OrthoDB" id="9803641at2"/>
<reference evidence="4 5" key="1">
    <citation type="submission" date="2019-02" db="EMBL/GenBank/DDBJ databases">
        <title>Deep-cultivation of Planctomycetes and their phenomic and genomic characterization uncovers novel biology.</title>
        <authorList>
            <person name="Wiegand S."/>
            <person name="Jogler M."/>
            <person name="Boedeker C."/>
            <person name="Pinto D."/>
            <person name="Vollmers J."/>
            <person name="Rivas-Marin E."/>
            <person name="Kohn T."/>
            <person name="Peeters S.H."/>
            <person name="Heuer A."/>
            <person name="Rast P."/>
            <person name="Oberbeckmann S."/>
            <person name="Bunk B."/>
            <person name="Jeske O."/>
            <person name="Meyerdierks A."/>
            <person name="Storesund J.E."/>
            <person name="Kallscheuer N."/>
            <person name="Luecker S."/>
            <person name="Lage O.M."/>
            <person name="Pohl T."/>
            <person name="Merkel B.J."/>
            <person name="Hornburger P."/>
            <person name="Mueller R.-W."/>
            <person name="Bruemmer F."/>
            <person name="Labrenz M."/>
            <person name="Spormann A.M."/>
            <person name="Op den Camp H."/>
            <person name="Overmann J."/>
            <person name="Amann R."/>
            <person name="Jetten M.S.M."/>
            <person name="Mascher T."/>
            <person name="Medema M.H."/>
            <person name="Devos D.P."/>
            <person name="Kaster A.-K."/>
            <person name="Ovreas L."/>
            <person name="Rohde M."/>
            <person name="Galperin M.Y."/>
            <person name="Jogler C."/>
        </authorList>
    </citation>
    <scope>NUCLEOTIDE SEQUENCE [LARGE SCALE GENOMIC DNA]</scope>
    <source>
        <strain evidence="4 5">HG66A1</strain>
    </source>
</reference>
<keyword evidence="5" id="KW-1185">Reference proteome</keyword>
<dbReference type="PRINTS" id="PR00300">
    <property type="entry name" value="CLPPROTEASEA"/>
</dbReference>
<dbReference type="EMBL" id="CP036266">
    <property type="protein sequence ID" value="QDT23649.1"/>
    <property type="molecule type" value="Genomic_DNA"/>
</dbReference>
<keyword evidence="1" id="KW-0547">Nucleotide-binding</keyword>